<dbReference type="Gene3D" id="3.40.630.30">
    <property type="match status" value="1"/>
</dbReference>
<evidence type="ECO:0000313" key="2">
    <source>
        <dbReference type="EMBL" id="MSU03536.1"/>
    </source>
</evidence>
<evidence type="ECO:0000313" key="3">
    <source>
        <dbReference type="Proteomes" id="UP000469523"/>
    </source>
</evidence>
<proteinExistence type="predicted"/>
<evidence type="ECO:0000259" key="1">
    <source>
        <dbReference type="PROSITE" id="PS51186"/>
    </source>
</evidence>
<dbReference type="RefSeq" id="WP_154443090.1">
    <property type="nucleotide sequence ID" value="NZ_JAHLPJ010000001.1"/>
</dbReference>
<dbReference type="InterPro" id="IPR027455">
    <property type="entry name" value="Sper_AcTfrase_N"/>
</dbReference>
<dbReference type="GO" id="GO:0016747">
    <property type="term" value="F:acyltransferase activity, transferring groups other than amino-acyl groups"/>
    <property type="evidence" value="ECO:0007669"/>
    <property type="project" value="InterPro"/>
</dbReference>
<dbReference type="SUPFAM" id="SSF55729">
    <property type="entry name" value="Acyl-CoA N-acyltransferases (Nat)"/>
    <property type="match status" value="1"/>
</dbReference>
<feature type="domain" description="N-acetyltransferase" evidence="1">
    <location>
        <begin position="2"/>
        <end position="179"/>
    </location>
</feature>
<comment type="caution">
    <text evidence="2">The sequence shown here is derived from an EMBL/GenBank/DDBJ whole genome shotgun (WGS) entry which is preliminary data.</text>
</comment>
<dbReference type="InterPro" id="IPR000182">
    <property type="entry name" value="GNAT_dom"/>
</dbReference>
<dbReference type="Proteomes" id="UP000469523">
    <property type="component" value="Unassembled WGS sequence"/>
</dbReference>
<dbReference type="CDD" id="cd04301">
    <property type="entry name" value="NAT_SF"/>
    <property type="match status" value="1"/>
</dbReference>
<dbReference type="EMBL" id="VUNQ01000086">
    <property type="protein sequence ID" value="MSU03536.1"/>
    <property type="molecule type" value="Genomic_DNA"/>
</dbReference>
<dbReference type="PROSITE" id="PS51186">
    <property type="entry name" value="GNAT"/>
    <property type="match status" value="1"/>
</dbReference>
<dbReference type="Pfam" id="PF00583">
    <property type="entry name" value="Acetyltransf_1"/>
    <property type="match status" value="1"/>
</dbReference>
<dbReference type="AlphaFoldDB" id="A0A6N7XPY6"/>
<name>A0A6N7XPY6_9FIRM</name>
<reference evidence="2 3" key="1">
    <citation type="submission" date="2019-09" db="EMBL/GenBank/DDBJ databases">
        <title>In-depth cultivation of the pig gut microbiome towards novel bacterial diversity and tailored functional studies.</title>
        <authorList>
            <person name="Wylensek D."/>
            <person name="Hitch T.C.A."/>
            <person name="Clavel T."/>
        </authorList>
    </citation>
    <scope>NUCLEOTIDE SEQUENCE [LARGE SCALE GENOMIC DNA]</scope>
    <source>
        <strain evidence="2 3">WCA3-693-APC-4?</strain>
    </source>
</reference>
<organism evidence="2 3">
    <name type="scientific">Tissierella pigra</name>
    <dbReference type="NCBI Taxonomy" id="2607614"/>
    <lineage>
        <taxon>Bacteria</taxon>
        <taxon>Bacillati</taxon>
        <taxon>Bacillota</taxon>
        <taxon>Tissierellia</taxon>
        <taxon>Tissierellales</taxon>
        <taxon>Tissierellaceae</taxon>
        <taxon>Tissierella</taxon>
    </lineage>
</organism>
<keyword evidence="2" id="KW-0808">Transferase</keyword>
<dbReference type="PANTHER" id="PTHR43617">
    <property type="entry name" value="L-AMINO ACID N-ACETYLTRANSFERASE"/>
    <property type="match status" value="1"/>
</dbReference>
<keyword evidence="3" id="KW-1185">Reference proteome</keyword>
<dbReference type="InterPro" id="IPR050276">
    <property type="entry name" value="MshD_Acetyltransferase"/>
</dbReference>
<protein>
    <submittedName>
        <fullName evidence="2">GNAT family N-acetyltransferase</fullName>
    </submittedName>
</protein>
<dbReference type="Gene3D" id="1.10.287.900">
    <property type="entry name" value="The crystal structure of the spermine/spermidine acetyltransferase from enterococcus faecali"/>
    <property type="match status" value="1"/>
</dbReference>
<sequence>MIELRKITQDNLREVLELKVASGQDGYVDSNIYRLAWAYVKVINNEKPPLAFAIYHHDKVVGLVDMGFFELSETTFLFEEFGDKATYGINHFMIDHKYQGKGFGKQAMQKVIEFLRSFPQGKADAIYLSYWKTNEAARGLYASVGFVETGEIWDGQTGESWDPEREDIERAEVGVRLGL</sequence>
<dbReference type="InterPro" id="IPR016181">
    <property type="entry name" value="Acyl_CoA_acyltransferase"/>
</dbReference>
<dbReference type="PANTHER" id="PTHR43617:SF22">
    <property type="entry name" value="L-AMINO ACID N-ACETYLTRANSFERASE AAAT"/>
    <property type="match status" value="1"/>
</dbReference>
<accession>A0A6N7XPY6</accession>
<gene>
    <name evidence="2" type="ORF">FYJ83_18930</name>
</gene>